<gene>
    <name evidence="3" type="ORF">Vbra_13846</name>
</gene>
<feature type="compositionally biased region" description="Low complexity" evidence="1">
    <location>
        <begin position="1"/>
        <end position="20"/>
    </location>
</feature>
<evidence type="ECO:0000259" key="2">
    <source>
        <dbReference type="Pfam" id="PF07534"/>
    </source>
</evidence>
<evidence type="ECO:0000313" key="4">
    <source>
        <dbReference type="Proteomes" id="UP000041254"/>
    </source>
</evidence>
<proteinExistence type="predicted"/>
<feature type="domain" description="TLDc" evidence="2">
    <location>
        <begin position="137"/>
        <end position="252"/>
    </location>
</feature>
<organism evidence="3 4">
    <name type="scientific">Vitrella brassicaformis (strain CCMP3155)</name>
    <dbReference type="NCBI Taxonomy" id="1169540"/>
    <lineage>
        <taxon>Eukaryota</taxon>
        <taxon>Sar</taxon>
        <taxon>Alveolata</taxon>
        <taxon>Colpodellida</taxon>
        <taxon>Vitrellaceae</taxon>
        <taxon>Vitrella</taxon>
    </lineage>
</organism>
<dbReference type="InterPro" id="IPR006571">
    <property type="entry name" value="TLDc_dom"/>
</dbReference>
<keyword evidence="4" id="KW-1185">Reference proteome</keyword>
<dbReference type="OrthoDB" id="26679at2759"/>
<dbReference type="Proteomes" id="UP000041254">
    <property type="component" value="Unassembled WGS sequence"/>
</dbReference>
<dbReference type="Pfam" id="PF07534">
    <property type="entry name" value="TLD"/>
    <property type="match status" value="1"/>
</dbReference>
<protein>
    <recommendedName>
        <fullName evidence="2">TLDc domain-containing protein</fullName>
    </recommendedName>
</protein>
<dbReference type="AlphaFoldDB" id="A0A0G4EXG1"/>
<name>A0A0G4EXG1_VITBC</name>
<dbReference type="SUPFAM" id="SSF57850">
    <property type="entry name" value="RING/U-box"/>
    <property type="match status" value="1"/>
</dbReference>
<dbReference type="EMBL" id="CDMY01000339">
    <property type="protein sequence ID" value="CEM03381.1"/>
    <property type="molecule type" value="Genomic_DNA"/>
</dbReference>
<accession>A0A0G4EXG1</accession>
<dbReference type="PhylomeDB" id="A0A0G4EXG1"/>
<evidence type="ECO:0000256" key="1">
    <source>
        <dbReference type="SAM" id="MobiDB-lite"/>
    </source>
</evidence>
<reference evidence="3 4" key="1">
    <citation type="submission" date="2014-11" db="EMBL/GenBank/DDBJ databases">
        <authorList>
            <person name="Zhu J."/>
            <person name="Qi W."/>
            <person name="Song R."/>
        </authorList>
    </citation>
    <scope>NUCLEOTIDE SEQUENCE [LARGE SCALE GENOMIC DNA]</scope>
</reference>
<feature type="region of interest" description="Disordered" evidence="1">
    <location>
        <begin position="1"/>
        <end position="26"/>
    </location>
</feature>
<dbReference type="VEuPathDB" id="CryptoDB:Vbra_13846"/>
<sequence length="370" mass="39356">MAASSSAAAAAGATGSSSSAKGDAKQPCGHKFHGQCLLGMVRPRPFGFTAGPSAGLPKCSGRCGRGGSGSDDSAAGGQQGGPQMLTVHGHSVCLECAVQWQDYGRHNSVSQPICPVCRAGFAWARGGSSIGLSYVAHIAKWLQREKKLTLIYKALRDGAKYDDLLRCVGDKRRLVFVIRKDEYVLGAFISEGLQLPDDRTDSHYYGCDVWYFSLGGHFAQPTKIDIPRMCQFVYLAGRDGSVGGGARVELGECLYLGDGHGSRRPAADIRSCYQYAHRDDVPAGYVVARNRYGHALLGGSECFHADEIEILTVVAHDEPAADIRSCAEFSDSGSVPAGDVGERDGYGNALLGGSLYFHADEMEVLHVGGR</sequence>
<dbReference type="InParanoid" id="A0A0G4EXG1"/>
<evidence type="ECO:0000313" key="3">
    <source>
        <dbReference type="EMBL" id="CEM03381.1"/>
    </source>
</evidence>